<keyword evidence="1" id="KW-0472">Membrane</keyword>
<reference evidence="2 3" key="1">
    <citation type="journal article" date="2017" name="Curr. Biol.">
        <title>Genome architecture and evolution of a unichromosomal asexual nematode.</title>
        <authorList>
            <person name="Fradin H."/>
            <person name="Zegar C."/>
            <person name="Gutwein M."/>
            <person name="Lucas J."/>
            <person name="Kovtun M."/>
            <person name="Corcoran D."/>
            <person name="Baugh L.R."/>
            <person name="Kiontke K."/>
            <person name="Gunsalus K."/>
            <person name="Fitch D.H."/>
            <person name="Piano F."/>
        </authorList>
    </citation>
    <scope>NUCLEOTIDE SEQUENCE [LARGE SCALE GENOMIC DNA]</scope>
    <source>
        <strain evidence="2">PF1309</strain>
    </source>
</reference>
<organism evidence="2 3">
    <name type="scientific">Diploscapter pachys</name>
    <dbReference type="NCBI Taxonomy" id="2018661"/>
    <lineage>
        <taxon>Eukaryota</taxon>
        <taxon>Metazoa</taxon>
        <taxon>Ecdysozoa</taxon>
        <taxon>Nematoda</taxon>
        <taxon>Chromadorea</taxon>
        <taxon>Rhabditida</taxon>
        <taxon>Rhabditina</taxon>
        <taxon>Rhabditomorpha</taxon>
        <taxon>Rhabditoidea</taxon>
        <taxon>Rhabditidae</taxon>
        <taxon>Diploscapter</taxon>
    </lineage>
</organism>
<evidence type="ECO:0000313" key="2">
    <source>
        <dbReference type="EMBL" id="PAV87354.1"/>
    </source>
</evidence>
<accession>A0A2A2LMC0</accession>
<feature type="transmembrane region" description="Helical" evidence="1">
    <location>
        <begin position="12"/>
        <end position="31"/>
    </location>
</feature>
<keyword evidence="3" id="KW-1185">Reference proteome</keyword>
<dbReference type="AlphaFoldDB" id="A0A2A2LMC0"/>
<evidence type="ECO:0000256" key="1">
    <source>
        <dbReference type="SAM" id="Phobius"/>
    </source>
</evidence>
<protein>
    <submittedName>
        <fullName evidence="2">Uncharacterized protein</fullName>
    </submittedName>
</protein>
<name>A0A2A2LMC0_9BILA</name>
<evidence type="ECO:0000313" key="3">
    <source>
        <dbReference type="Proteomes" id="UP000218231"/>
    </source>
</evidence>
<feature type="non-terminal residue" evidence="2">
    <location>
        <position position="65"/>
    </location>
</feature>
<keyword evidence="1" id="KW-0812">Transmembrane</keyword>
<dbReference type="EMBL" id="LIAE01006577">
    <property type="protein sequence ID" value="PAV87354.1"/>
    <property type="molecule type" value="Genomic_DNA"/>
</dbReference>
<comment type="caution">
    <text evidence="2">The sequence shown here is derived from an EMBL/GenBank/DDBJ whole genome shotgun (WGS) entry which is preliminary data.</text>
</comment>
<sequence>MEKRQAECDWTIFLSYSLSVCFLCPFPSLPIHMSGSHDSPLTGLLTKQGNKPFKCPPSMSNSNAL</sequence>
<proteinExistence type="predicted"/>
<dbReference type="Proteomes" id="UP000218231">
    <property type="component" value="Unassembled WGS sequence"/>
</dbReference>
<gene>
    <name evidence="2" type="ORF">WR25_08098</name>
</gene>
<keyword evidence="1" id="KW-1133">Transmembrane helix</keyword>